<gene>
    <name evidence="6" type="ORF">HZT40_02145</name>
</gene>
<dbReference type="SUPFAM" id="SSF100950">
    <property type="entry name" value="NagB/RpiA/CoA transferase-like"/>
    <property type="match status" value="1"/>
</dbReference>
<dbReference type="EC" id="6.3.3.2" evidence="5"/>
<evidence type="ECO:0000313" key="7">
    <source>
        <dbReference type="Proteomes" id="UP000510621"/>
    </source>
</evidence>
<reference evidence="6" key="1">
    <citation type="submission" date="2020-06" db="EMBL/GenBank/DDBJ databases">
        <title>Analysis procedures for assessing recovery of high quality, complete, closed genomes from Nanopore long read metagenome sequencing.</title>
        <authorList>
            <person name="Bessarab I."/>
            <person name="Arumugam K."/>
            <person name="Haryono M."/>
            <person name="Liu X."/>
            <person name="Roy S."/>
            <person name="Zuniga-Montanez R.E."/>
            <person name="Qiu G."/>
            <person name="Drautz-Moses D.I."/>
            <person name="Law Y.Y."/>
            <person name="Wuertz S."/>
            <person name="Lauro F.M."/>
            <person name="Huson D.H."/>
            <person name="Williams R.B."/>
        </authorList>
    </citation>
    <scope>NUCLEOTIDE SEQUENCE [LARGE SCALE GENOMIC DNA]</scope>
    <source>
        <strain evidence="6">SSD2</strain>
    </source>
</reference>
<keyword evidence="7" id="KW-1185">Reference proteome</keyword>
<sequence>MKLKWRILASYFSGKIKMKTTSAPTLTNQQLRLAIRKRRAALPPHEQKHLSHKAASHLSSQTLFRNARYIALYLPVKGEADPTFLRKLTHPRQQLYLPVLSPFGDARLWFVLWNKHTRFRLNRFQIPEPLPHWRYSRPARWIDLVITPLVAVDKHGSRLGMGGGFYDRTFSFKRIPANNSRRPYLCGFAYAFQQVESLPRQPWDVPLDAVASDCGFFSLILDYIRIY</sequence>
<comment type="cofactor">
    <cofactor evidence="5">
        <name>Mg(2+)</name>
        <dbReference type="ChEBI" id="CHEBI:18420"/>
    </cofactor>
</comment>
<feature type="binding site" evidence="4">
    <location>
        <position position="79"/>
    </location>
    <ligand>
        <name>substrate</name>
    </ligand>
</feature>
<evidence type="ECO:0000256" key="1">
    <source>
        <dbReference type="ARBA" id="ARBA00010638"/>
    </source>
</evidence>
<keyword evidence="5" id="KW-0479">Metal-binding</keyword>
<dbReference type="AlphaFoldDB" id="A0A7L6ANF3"/>
<dbReference type="EMBL" id="CP059265">
    <property type="protein sequence ID" value="QLQ30613.1"/>
    <property type="molecule type" value="Genomic_DNA"/>
</dbReference>
<dbReference type="GO" id="GO:0035999">
    <property type="term" value="P:tetrahydrofolate interconversion"/>
    <property type="evidence" value="ECO:0007669"/>
    <property type="project" value="TreeGrafter"/>
</dbReference>
<dbReference type="PIRSF" id="PIRSF006806">
    <property type="entry name" value="FTHF_cligase"/>
    <property type="match status" value="1"/>
</dbReference>
<dbReference type="Pfam" id="PF01812">
    <property type="entry name" value="5-FTHF_cyc-lig"/>
    <property type="match status" value="1"/>
</dbReference>
<dbReference type="Gene3D" id="3.40.50.10420">
    <property type="entry name" value="NagB/RpiA/CoA transferase-like"/>
    <property type="match status" value="1"/>
</dbReference>
<keyword evidence="6" id="KW-0436">Ligase</keyword>
<dbReference type="InterPro" id="IPR037171">
    <property type="entry name" value="NagB/RpiA_transferase-like"/>
</dbReference>
<dbReference type="InterPro" id="IPR002698">
    <property type="entry name" value="FTHF_cligase"/>
</dbReference>
<name>A0A7L6ANF3_9GAMM</name>
<accession>A0A7L6ANF3</accession>
<dbReference type="NCBIfam" id="TIGR02727">
    <property type="entry name" value="MTHFS_bact"/>
    <property type="match status" value="1"/>
</dbReference>
<evidence type="ECO:0000313" key="6">
    <source>
        <dbReference type="EMBL" id="QLQ30613.1"/>
    </source>
</evidence>
<dbReference type="GO" id="GO:0046872">
    <property type="term" value="F:metal ion binding"/>
    <property type="evidence" value="ECO:0007669"/>
    <property type="project" value="UniProtKB-KW"/>
</dbReference>
<evidence type="ECO:0000256" key="4">
    <source>
        <dbReference type="PIRSR" id="PIRSR006806-1"/>
    </source>
</evidence>
<dbReference type="GO" id="GO:0009396">
    <property type="term" value="P:folic acid-containing compound biosynthetic process"/>
    <property type="evidence" value="ECO:0007669"/>
    <property type="project" value="TreeGrafter"/>
</dbReference>
<protein>
    <recommendedName>
        <fullName evidence="5">5-formyltetrahydrofolate cyclo-ligase</fullName>
        <ecNumber evidence="5">6.3.3.2</ecNumber>
    </recommendedName>
</protein>
<evidence type="ECO:0000256" key="3">
    <source>
        <dbReference type="ARBA" id="ARBA00022840"/>
    </source>
</evidence>
<evidence type="ECO:0000256" key="5">
    <source>
        <dbReference type="RuleBase" id="RU361279"/>
    </source>
</evidence>
<organism evidence="6 7">
    <name type="scientific">Candidatus Thiothrix singaporensis</name>
    <dbReference type="NCBI Taxonomy" id="2799669"/>
    <lineage>
        <taxon>Bacteria</taxon>
        <taxon>Pseudomonadati</taxon>
        <taxon>Pseudomonadota</taxon>
        <taxon>Gammaproteobacteria</taxon>
        <taxon>Thiotrichales</taxon>
        <taxon>Thiotrichaceae</taxon>
        <taxon>Thiothrix</taxon>
    </lineage>
</organism>
<dbReference type="KEGG" id="this:HZT40_02145"/>
<feature type="binding site" evidence="4">
    <location>
        <position position="74"/>
    </location>
    <ligand>
        <name>substrate</name>
    </ligand>
</feature>
<dbReference type="InterPro" id="IPR024185">
    <property type="entry name" value="FTHF_cligase-like_sf"/>
</dbReference>
<dbReference type="GO" id="GO:0005524">
    <property type="term" value="F:ATP binding"/>
    <property type="evidence" value="ECO:0007669"/>
    <property type="project" value="UniProtKB-KW"/>
</dbReference>
<keyword evidence="3 4" id="KW-0067">ATP-binding</keyword>
<evidence type="ECO:0000256" key="2">
    <source>
        <dbReference type="ARBA" id="ARBA00022741"/>
    </source>
</evidence>
<dbReference type="Proteomes" id="UP000510621">
    <property type="component" value="Chromosome"/>
</dbReference>
<dbReference type="PANTHER" id="PTHR23407">
    <property type="entry name" value="ATPASE INHIBITOR/5-FORMYLTETRAHYDROFOLATE CYCLO-LIGASE"/>
    <property type="match status" value="1"/>
</dbReference>
<comment type="similarity">
    <text evidence="1 5">Belongs to the 5-formyltetrahydrofolate cyclo-ligase family.</text>
</comment>
<keyword evidence="2 4" id="KW-0547">Nucleotide-binding</keyword>
<feature type="binding site" evidence="4">
    <location>
        <begin position="158"/>
        <end position="166"/>
    </location>
    <ligand>
        <name>ATP</name>
        <dbReference type="ChEBI" id="CHEBI:30616"/>
    </ligand>
</feature>
<dbReference type="PANTHER" id="PTHR23407:SF1">
    <property type="entry name" value="5-FORMYLTETRAHYDROFOLATE CYCLO-LIGASE"/>
    <property type="match status" value="1"/>
</dbReference>
<comment type="catalytic activity">
    <reaction evidence="5">
        <text>(6S)-5-formyl-5,6,7,8-tetrahydrofolate + ATP = (6R)-5,10-methenyltetrahydrofolate + ADP + phosphate</text>
        <dbReference type="Rhea" id="RHEA:10488"/>
        <dbReference type="ChEBI" id="CHEBI:30616"/>
        <dbReference type="ChEBI" id="CHEBI:43474"/>
        <dbReference type="ChEBI" id="CHEBI:57455"/>
        <dbReference type="ChEBI" id="CHEBI:57457"/>
        <dbReference type="ChEBI" id="CHEBI:456216"/>
        <dbReference type="EC" id="6.3.3.2"/>
    </reaction>
</comment>
<dbReference type="GO" id="GO:0030272">
    <property type="term" value="F:5-formyltetrahydrofolate cyclo-ligase activity"/>
    <property type="evidence" value="ECO:0007669"/>
    <property type="project" value="UniProtKB-EC"/>
</dbReference>
<keyword evidence="5" id="KW-0460">Magnesium</keyword>
<proteinExistence type="inferred from homology"/>